<sequence>MDFLLTSAGRSQRQRNDVIGGASGTNEEEKTSGEEGPFLRVVSSSVLKKSPGITEAGEKQGEGGNGGRREKGEEREKFTGSSAEEALGVLKNEPDHESLVECLRYLTREEEGDGGVAVARPTPTAAQISRVLAGEIVGNYWAMLGEGSAGRGPKKRKGRGAPGKRAERNEDTELVLNALRSVTGINALLLRLSALSKEAERGHREREKREDVALQINVLLEVMEGVLEGEQRLEGLWKRCAGAAGDKEMKRRVLWTQFMGLFSGEKIVGVCAEAEVMGGKHAKEDREGKCWVASGREFSAWKGRNLVEWTRNVGVNGEGDMKRVAELFMKSGRGVHGDGLVRHVLAELVLGNGTDLGPFKAFLGQLSTYEQQKTISGVLSLLAEKRLNDLGNANIKRKNPIISAAASLVKEIVGGDARRTEYLVSWLTSNSGAGLGDGVAIRRAVVAVLSEKRETVISALEKAMELFGDMIYVKHAPILQQEVHAQSLLLLAGHVDRLAHVKLGLLLRGTTFLASVSNRLTAPQIRARFLGMVVGEALSGLVDLGKKKLDFHMDETKTEEGGWYKSLVGVDDELGEIEPLVSPVEKSEAEEKPDKKPVVFGPPRPPPSKKAKTERKEQSKAKTKTKGKGRAPVTAAAIGRHPSMPKTGFIIEELDGDDEESTTKSKNNAEVEDSEDDDLTPYAKPPSDASDSEEDPTLLRRDKPKPPVYVRDLIAYFRATDDYDRQILALRTAPGLIRRKGKFGTEVTSHAETLAGLLVGVEDKFDVDSKRKKTQRHGEDDGDSDEADDESEDDELLDDFDFENLRIDALVGLIISGPEKMGPVMARMLWTGDYSTAQRRTILVSIGLAGRELAGLEGEKEAGFVSKRLPERLERMFLGDTQGGDMDVGGDGRASGRKGKNLRALPPTALEDITQDLTRKFLAPMAAEAADMKAGPDVLKLETYKERLASSEQAEEESRQLASASGGAARGAFLGQGKIIRKSHALTHPSSRSKAKAIPNTSANIICNSLFSPLSSRLVPTCLRSAAGNRIFAPVLPLAVRTIGVLLDAAGPNTLALPQMTGEAWDLLLAARAKCAGDLGVTGAVVEGLVVLLQVNGVGPGQAAAEGRVRHLCTNFGREINESMEWAGQVFEGLRGDGPEEGVLKGLGIGKEGGGRLGEQDRTEEARIKAMAAGVLVRLQEVSERFRGLMLGHGR</sequence>
<feature type="region of interest" description="Disordered" evidence="2">
    <location>
        <begin position="879"/>
        <end position="902"/>
    </location>
</feature>
<dbReference type="InterPro" id="IPR051970">
    <property type="entry name" value="TEL2_Regulation"/>
</dbReference>
<feature type="compositionally biased region" description="Basic and acidic residues" evidence="2">
    <location>
        <begin position="56"/>
        <end position="78"/>
    </location>
</feature>
<dbReference type="PANTHER" id="PTHR15830:SF10">
    <property type="entry name" value="TELOMERE LENGTH REGULATION PROTEIN TEL2 HOMOLOG"/>
    <property type="match status" value="1"/>
</dbReference>
<dbReference type="GO" id="GO:0051879">
    <property type="term" value="F:Hsp90 protein binding"/>
    <property type="evidence" value="ECO:0007669"/>
    <property type="project" value="TreeGrafter"/>
</dbReference>
<proteinExistence type="inferred from homology"/>
<gene>
    <name evidence="4" type="ORF">MKZ38_008757</name>
</gene>
<feature type="compositionally biased region" description="Acidic residues" evidence="2">
    <location>
        <begin position="780"/>
        <end position="793"/>
    </location>
</feature>
<feature type="compositionally biased region" description="Acidic residues" evidence="2">
    <location>
        <begin position="670"/>
        <end position="679"/>
    </location>
</feature>
<dbReference type="Pfam" id="PF10193">
    <property type="entry name" value="Telomere_reg-2"/>
    <property type="match status" value="2"/>
</dbReference>
<evidence type="ECO:0000256" key="1">
    <source>
        <dbReference type="ARBA" id="ARBA00006133"/>
    </source>
</evidence>
<dbReference type="GO" id="GO:0051083">
    <property type="term" value="P:'de novo' cotranslational protein folding"/>
    <property type="evidence" value="ECO:0007669"/>
    <property type="project" value="TreeGrafter"/>
</dbReference>
<comment type="similarity">
    <text evidence="1">Belongs to the TEL2 family.</text>
</comment>
<dbReference type="InterPro" id="IPR019337">
    <property type="entry name" value="Telomere_length_regulation_dom"/>
</dbReference>
<organism evidence="4 5">
    <name type="scientific">Zalerion maritima</name>
    <dbReference type="NCBI Taxonomy" id="339359"/>
    <lineage>
        <taxon>Eukaryota</taxon>
        <taxon>Fungi</taxon>
        <taxon>Dikarya</taxon>
        <taxon>Ascomycota</taxon>
        <taxon>Pezizomycotina</taxon>
        <taxon>Sordariomycetes</taxon>
        <taxon>Lulworthiomycetidae</taxon>
        <taxon>Lulworthiales</taxon>
        <taxon>Lulworthiaceae</taxon>
        <taxon>Zalerion</taxon>
    </lineage>
</organism>
<evidence type="ECO:0000259" key="3">
    <source>
        <dbReference type="Pfam" id="PF10193"/>
    </source>
</evidence>
<dbReference type="EMBL" id="JAKWBI020000061">
    <property type="protein sequence ID" value="KAJ2904136.1"/>
    <property type="molecule type" value="Genomic_DNA"/>
</dbReference>
<name>A0AAD5WVF7_9PEZI</name>
<feature type="region of interest" description="Disordered" evidence="2">
    <location>
        <begin position="1"/>
        <end position="81"/>
    </location>
</feature>
<comment type="caution">
    <text evidence="4">The sequence shown here is derived from an EMBL/GenBank/DDBJ whole genome shotgun (WGS) entry which is preliminary data.</text>
</comment>
<dbReference type="GO" id="GO:0042162">
    <property type="term" value="F:telomeric DNA binding"/>
    <property type="evidence" value="ECO:0007669"/>
    <property type="project" value="TreeGrafter"/>
</dbReference>
<feature type="region of interest" description="Disordered" evidence="2">
    <location>
        <begin position="581"/>
        <end position="704"/>
    </location>
</feature>
<evidence type="ECO:0000313" key="4">
    <source>
        <dbReference type="EMBL" id="KAJ2904136.1"/>
    </source>
</evidence>
<dbReference type="InterPro" id="IPR038528">
    <property type="entry name" value="TEL2_C_sf"/>
</dbReference>
<dbReference type="AlphaFoldDB" id="A0AAD5WVF7"/>
<feature type="compositionally biased region" description="Basic and acidic residues" evidence="2">
    <location>
        <begin position="585"/>
        <end position="597"/>
    </location>
</feature>
<feature type="region of interest" description="Disordered" evidence="2">
    <location>
        <begin position="147"/>
        <end position="168"/>
    </location>
</feature>
<feature type="domain" description="Telomere length regulation protein conserved" evidence="3">
    <location>
        <begin position="799"/>
        <end position="849"/>
    </location>
</feature>
<keyword evidence="5" id="KW-1185">Reference proteome</keyword>
<reference evidence="4" key="1">
    <citation type="submission" date="2022-07" db="EMBL/GenBank/DDBJ databases">
        <title>Draft genome sequence of Zalerion maritima ATCC 34329, a (micro)plastics degrading marine fungus.</title>
        <authorList>
            <person name="Paco A."/>
            <person name="Goncalves M.F.M."/>
            <person name="Rocha-Santos T.A.P."/>
            <person name="Alves A."/>
        </authorList>
    </citation>
    <scope>NUCLEOTIDE SEQUENCE</scope>
    <source>
        <strain evidence="4">ATCC 34329</strain>
    </source>
</reference>
<evidence type="ECO:0000313" key="5">
    <source>
        <dbReference type="Proteomes" id="UP001201980"/>
    </source>
</evidence>
<dbReference type="Gene3D" id="1.25.40.720">
    <property type="entry name" value="Telomere length regulation protein 2, C-terminal domain"/>
    <property type="match status" value="1"/>
</dbReference>
<feature type="domain" description="Telomere length regulation protein conserved" evidence="3">
    <location>
        <begin position="707"/>
        <end position="773"/>
    </location>
</feature>
<protein>
    <submittedName>
        <fullName evidence="4">Telomere binding protein</fullName>
    </submittedName>
</protein>
<evidence type="ECO:0000256" key="2">
    <source>
        <dbReference type="SAM" id="MobiDB-lite"/>
    </source>
</evidence>
<accession>A0AAD5WVF7</accession>
<dbReference type="GO" id="GO:0005829">
    <property type="term" value="C:cytosol"/>
    <property type="evidence" value="ECO:0007669"/>
    <property type="project" value="TreeGrafter"/>
</dbReference>
<dbReference type="Proteomes" id="UP001201980">
    <property type="component" value="Unassembled WGS sequence"/>
</dbReference>
<feature type="region of interest" description="Disordered" evidence="2">
    <location>
        <begin position="768"/>
        <end position="793"/>
    </location>
</feature>
<dbReference type="PANTHER" id="PTHR15830">
    <property type="entry name" value="TELOMERE LENGTH REGULATION PROTEIN TEL2 FAMILY MEMBER"/>
    <property type="match status" value="1"/>
</dbReference>